<feature type="transmembrane region" description="Helical" evidence="1">
    <location>
        <begin position="41"/>
        <end position="57"/>
    </location>
</feature>
<evidence type="ECO:0000256" key="1">
    <source>
        <dbReference type="SAM" id="Phobius"/>
    </source>
</evidence>
<dbReference type="EMBL" id="RQXV01000009">
    <property type="protein sequence ID" value="RRC98050.1"/>
    <property type="molecule type" value="Genomic_DNA"/>
</dbReference>
<accession>A0A3P1SM01</accession>
<dbReference type="PROSITE" id="PS51257">
    <property type="entry name" value="PROKAR_LIPOPROTEIN"/>
    <property type="match status" value="1"/>
</dbReference>
<feature type="transmembrane region" description="Helical" evidence="1">
    <location>
        <begin position="12"/>
        <end position="35"/>
    </location>
</feature>
<keyword evidence="1" id="KW-0812">Transmembrane</keyword>
<organism evidence="2 3">
    <name type="scientific">Amphritea balenae</name>
    <dbReference type="NCBI Taxonomy" id="452629"/>
    <lineage>
        <taxon>Bacteria</taxon>
        <taxon>Pseudomonadati</taxon>
        <taxon>Pseudomonadota</taxon>
        <taxon>Gammaproteobacteria</taxon>
        <taxon>Oceanospirillales</taxon>
        <taxon>Oceanospirillaceae</taxon>
        <taxon>Amphritea</taxon>
    </lineage>
</organism>
<comment type="caution">
    <text evidence="2">The sequence shown here is derived from an EMBL/GenBank/DDBJ whole genome shotgun (WGS) entry which is preliminary data.</text>
</comment>
<proteinExistence type="predicted"/>
<sequence>MPQFEKNPHEYISTIPLAWLFVGGATVSIGCLLVAKWEGVIAMLGPLITGGVLNLVFNSVMQKANYLCFTLGVGSVSLFFMMRVS</sequence>
<evidence type="ECO:0000313" key="3">
    <source>
        <dbReference type="Proteomes" id="UP000267535"/>
    </source>
</evidence>
<feature type="transmembrane region" description="Helical" evidence="1">
    <location>
        <begin position="64"/>
        <end position="82"/>
    </location>
</feature>
<dbReference type="OrthoDB" id="9960427at2"/>
<reference evidence="2 3" key="1">
    <citation type="submission" date="2018-11" db="EMBL/GenBank/DDBJ databases">
        <title>The draft genome sequence of Amphritea balenae JAMM 1525T.</title>
        <authorList>
            <person name="Fang Z."/>
            <person name="Zhang Y."/>
            <person name="Han X."/>
        </authorList>
    </citation>
    <scope>NUCLEOTIDE SEQUENCE [LARGE SCALE GENOMIC DNA]</scope>
    <source>
        <strain evidence="2 3">JAMM 1525</strain>
    </source>
</reference>
<keyword evidence="1" id="KW-0472">Membrane</keyword>
<evidence type="ECO:0000313" key="2">
    <source>
        <dbReference type="EMBL" id="RRC98050.1"/>
    </source>
</evidence>
<dbReference type="RefSeq" id="WP_124927145.1">
    <property type="nucleotide sequence ID" value="NZ_BMOH01000003.1"/>
</dbReference>
<protein>
    <submittedName>
        <fullName evidence="2">Uncharacterized protein</fullName>
    </submittedName>
</protein>
<name>A0A3P1SM01_9GAMM</name>
<keyword evidence="1" id="KW-1133">Transmembrane helix</keyword>
<keyword evidence="3" id="KW-1185">Reference proteome</keyword>
<dbReference type="AlphaFoldDB" id="A0A3P1SM01"/>
<gene>
    <name evidence="2" type="ORF">EHS89_15870</name>
</gene>
<dbReference type="Proteomes" id="UP000267535">
    <property type="component" value="Unassembled WGS sequence"/>
</dbReference>